<dbReference type="AntiFam" id="ANF00095">
    <property type="entry name" value="Shadow ORF (opposite ABC transporters)"/>
</dbReference>
<protein>
    <submittedName>
        <fullName evidence="1">Uncharacterized protein</fullName>
    </submittedName>
</protein>
<accession>A0A645AQW4</accession>
<dbReference type="AlphaFoldDB" id="A0A645AQW4"/>
<reference evidence="1" key="1">
    <citation type="submission" date="2019-08" db="EMBL/GenBank/DDBJ databases">
        <authorList>
            <person name="Kucharzyk K."/>
            <person name="Murdoch R.W."/>
            <person name="Higgins S."/>
            <person name="Loffler F."/>
        </authorList>
    </citation>
    <scope>NUCLEOTIDE SEQUENCE</scope>
</reference>
<sequence length="80" mass="9431">MRDDDDRNVELLVDIHQQFEYRDRRLRVEGGGRLVAEQYLGIQRQRPRDADALFLSAAQVAHLLVPFPREADQFEQFVHP</sequence>
<dbReference type="AntiFam" id="ANF00142">
    <property type="entry name" value="Shadow ORF (opposite yadG)"/>
</dbReference>
<evidence type="ECO:0000313" key="1">
    <source>
        <dbReference type="EMBL" id="MPM55168.1"/>
    </source>
</evidence>
<gene>
    <name evidence="1" type="ORF">SDC9_101961</name>
</gene>
<organism evidence="1">
    <name type="scientific">bioreactor metagenome</name>
    <dbReference type="NCBI Taxonomy" id="1076179"/>
    <lineage>
        <taxon>unclassified sequences</taxon>
        <taxon>metagenomes</taxon>
        <taxon>ecological metagenomes</taxon>
    </lineage>
</organism>
<name>A0A645AQW4_9ZZZZ</name>
<dbReference type="EMBL" id="VSSQ01015146">
    <property type="protein sequence ID" value="MPM55168.1"/>
    <property type="molecule type" value="Genomic_DNA"/>
</dbReference>
<comment type="caution">
    <text evidence="1">The sequence shown here is derived from an EMBL/GenBank/DDBJ whole genome shotgun (WGS) entry which is preliminary data.</text>
</comment>
<proteinExistence type="predicted"/>